<reference evidence="1" key="1">
    <citation type="submission" date="2021-02" db="EMBL/GenBank/DDBJ databases">
        <authorList>
            <person name="Nowell W R."/>
        </authorList>
    </citation>
    <scope>NUCLEOTIDE SEQUENCE</scope>
</reference>
<dbReference type="Proteomes" id="UP000663829">
    <property type="component" value="Unassembled WGS sequence"/>
</dbReference>
<sequence>MTTSGPFQLTGSSSEGRSAANHFRHDNQLQDFDVMWQIGHIETVDQLVAIDNVPGFVKIKWSPNILQAQGTLPEENSFVNGFKLTSVRDSHLKENMLEFVHANPNLLNETVKQHSYTGDERTASVARSTTLNYTQTARHFHAALNYVEYVLLSQPPNEEKMKNFKQLCEADT</sequence>
<dbReference type="EMBL" id="CAJNOQ010002897">
    <property type="protein sequence ID" value="CAF0984719.1"/>
    <property type="molecule type" value="Genomic_DNA"/>
</dbReference>
<dbReference type="OrthoDB" id="10620087at2759"/>
<accession>A0A814FLY7</accession>
<organism evidence="1 3">
    <name type="scientific">Didymodactylos carnosus</name>
    <dbReference type="NCBI Taxonomy" id="1234261"/>
    <lineage>
        <taxon>Eukaryota</taxon>
        <taxon>Metazoa</taxon>
        <taxon>Spiralia</taxon>
        <taxon>Gnathifera</taxon>
        <taxon>Rotifera</taxon>
        <taxon>Eurotatoria</taxon>
        <taxon>Bdelloidea</taxon>
        <taxon>Philodinida</taxon>
        <taxon>Philodinidae</taxon>
        <taxon>Didymodactylos</taxon>
    </lineage>
</organism>
<keyword evidence="3" id="KW-1185">Reference proteome</keyword>
<name>A0A814FLY7_9BILA</name>
<dbReference type="EMBL" id="CAJOBC010002897">
    <property type="protein sequence ID" value="CAF3757014.1"/>
    <property type="molecule type" value="Genomic_DNA"/>
</dbReference>
<evidence type="ECO:0000313" key="3">
    <source>
        <dbReference type="Proteomes" id="UP000663829"/>
    </source>
</evidence>
<comment type="caution">
    <text evidence="1">The sequence shown here is derived from an EMBL/GenBank/DDBJ whole genome shotgun (WGS) entry which is preliminary data.</text>
</comment>
<dbReference type="Proteomes" id="UP000681722">
    <property type="component" value="Unassembled WGS sequence"/>
</dbReference>
<evidence type="ECO:0000313" key="1">
    <source>
        <dbReference type="EMBL" id="CAF0984719.1"/>
    </source>
</evidence>
<proteinExistence type="predicted"/>
<protein>
    <submittedName>
        <fullName evidence="1">Uncharacterized protein</fullName>
    </submittedName>
</protein>
<dbReference type="AlphaFoldDB" id="A0A814FLY7"/>
<gene>
    <name evidence="1" type="ORF">GPM918_LOCUS12937</name>
    <name evidence="2" type="ORF">SRO942_LOCUS12937</name>
</gene>
<evidence type="ECO:0000313" key="2">
    <source>
        <dbReference type="EMBL" id="CAF3757014.1"/>
    </source>
</evidence>